<organism evidence="8 9">
    <name type="scientific">Pedobacter steynii</name>
    <dbReference type="NCBI Taxonomy" id="430522"/>
    <lineage>
        <taxon>Bacteria</taxon>
        <taxon>Pseudomonadati</taxon>
        <taxon>Bacteroidota</taxon>
        <taxon>Sphingobacteriia</taxon>
        <taxon>Sphingobacteriales</taxon>
        <taxon>Sphingobacteriaceae</taxon>
        <taxon>Pedobacter</taxon>
    </lineage>
</organism>
<dbReference type="STRING" id="430522.BFS30_19470"/>
<protein>
    <submittedName>
        <fullName evidence="8">Choline dehydrogenase</fullName>
    </submittedName>
</protein>
<dbReference type="Pfam" id="PF05199">
    <property type="entry name" value="GMC_oxred_C"/>
    <property type="match status" value="1"/>
</dbReference>
<dbReference type="InterPro" id="IPR036188">
    <property type="entry name" value="FAD/NAD-bd_sf"/>
</dbReference>
<comment type="similarity">
    <text evidence="2">Belongs to the GMC oxidoreductase family.</text>
</comment>
<dbReference type="InterPro" id="IPR000172">
    <property type="entry name" value="GMC_OxRdtase_N"/>
</dbReference>
<reference evidence="9" key="1">
    <citation type="submission" date="2016-10" db="EMBL/GenBank/DDBJ databases">
        <authorList>
            <person name="Varghese N."/>
            <person name="Submissions S."/>
        </authorList>
    </citation>
    <scope>NUCLEOTIDE SEQUENCE [LARGE SCALE GENOMIC DNA]</scope>
    <source>
        <strain evidence="9">DSM 19110</strain>
    </source>
</reference>
<evidence type="ECO:0000313" key="8">
    <source>
        <dbReference type="EMBL" id="SDN39178.1"/>
    </source>
</evidence>
<dbReference type="GO" id="GO:0050660">
    <property type="term" value="F:flavin adenine dinucleotide binding"/>
    <property type="evidence" value="ECO:0007669"/>
    <property type="project" value="InterPro"/>
</dbReference>
<evidence type="ECO:0000256" key="1">
    <source>
        <dbReference type="ARBA" id="ARBA00001974"/>
    </source>
</evidence>
<dbReference type="InterPro" id="IPR051473">
    <property type="entry name" value="P2Ox-like"/>
</dbReference>
<evidence type="ECO:0000256" key="3">
    <source>
        <dbReference type="ARBA" id="ARBA00022630"/>
    </source>
</evidence>
<evidence type="ECO:0000256" key="5">
    <source>
        <dbReference type="ARBA" id="ARBA00023002"/>
    </source>
</evidence>
<dbReference type="PANTHER" id="PTHR42784:SF1">
    <property type="entry name" value="PYRANOSE 2-OXIDASE"/>
    <property type="match status" value="1"/>
</dbReference>
<dbReference type="GO" id="GO:0016614">
    <property type="term" value="F:oxidoreductase activity, acting on CH-OH group of donors"/>
    <property type="evidence" value="ECO:0007669"/>
    <property type="project" value="InterPro"/>
</dbReference>
<keyword evidence="4" id="KW-0274">FAD</keyword>
<dbReference type="Gene3D" id="3.50.50.60">
    <property type="entry name" value="FAD/NAD(P)-binding domain"/>
    <property type="match status" value="2"/>
</dbReference>
<dbReference type="SUPFAM" id="SSF54373">
    <property type="entry name" value="FAD-linked reductases, C-terminal domain"/>
    <property type="match status" value="1"/>
</dbReference>
<dbReference type="SUPFAM" id="SSF51905">
    <property type="entry name" value="FAD/NAD(P)-binding domain"/>
    <property type="match status" value="1"/>
</dbReference>
<keyword evidence="5" id="KW-0560">Oxidoreductase</keyword>
<dbReference type="Proteomes" id="UP000183200">
    <property type="component" value="Unassembled WGS sequence"/>
</dbReference>
<evidence type="ECO:0000313" key="9">
    <source>
        <dbReference type="Proteomes" id="UP000183200"/>
    </source>
</evidence>
<gene>
    <name evidence="8" type="ORF">SAMN05421820_107268</name>
</gene>
<evidence type="ECO:0000259" key="6">
    <source>
        <dbReference type="Pfam" id="PF00732"/>
    </source>
</evidence>
<dbReference type="InterPro" id="IPR007867">
    <property type="entry name" value="GMC_OxRtase_C"/>
</dbReference>
<name>A0A1H0B0M9_9SPHI</name>
<dbReference type="AlphaFoldDB" id="A0A1H0B0M9"/>
<proteinExistence type="inferred from homology"/>
<dbReference type="PANTHER" id="PTHR42784">
    <property type="entry name" value="PYRANOSE 2-OXIDASE"/>
    <property type="match status" value="1"/>
</dbReference>
<sequence length="560" mass="63067">MIEDNTYDAIVVGSGISGGWAAKELCEKGLKVLMLERGGPHEHIKDYKTAQKNPWEFEHRGGTTTEQKKKYPVIHRGWAASEAVMDAWANEEDCPYTEVKPFTWWRSYRMGGRSILWGRQSYRWSPMDFEANEKEGIAVPWPIGYADLAPWYDYVEKFAGISGSKENLAQLPDGHFLPPMELNCVEKDMAERLKKHYKDQRHLIIGRTANLTEAIPGRTKCQFRNRCWEGCPFGGYFSTQSSTLPAAMKTGNLTVMPYSLVTQILYDPDKKKAKGVEVLDTETNKTYEYHSKIVFLCASTLNTAWILFNSATSVWPGGLGSSSGELGHNVMDHHYNIGAQGTIEGYEDQYVFGRRANGFYIPRFANLSGDKRDYLRGFGYQGGASRQGWSREIAELNMGGNFKDALTEPGQWTIGATAFGEILPYHENKISLDQNKKDKWGLPVLSMDAELKENELKMRKDMQEEMKQMFDAVGVKNISTWDGGHALGHGIHEMGTARMGRDPKTSVLNKWNQVWDCMNVFVTDGACMTSSACQNPSLTYMALTARAADYAVSELKKNNL</sequence>
<accession>A0A1H0B0M9</accession>
<comment type="cofactor">
    <cofactor evidence="1">
        <name>FAD</name>
        <dbReference type="ChEBI" id="CHEBI:57692"/>
    </cofactor>
</comment>
<dbReference type="EMBL" id="FNGY01000007">
    <property type="protein sequence ID" value="SDN39178.1"/>
    <property type="molecule type" value="Genomic_DNA"/>
</dbReference>
<evidence type="ECO:0000259" key="7">
    <source>
        <dbReference type="Pfam" id="PF05199"/>
    </source>
</evidence>
<feature type="domain" description="Glucose-methanol-choline oxidoreductase N-terminal" evidence="6">
    <location>
        <begin position="99"/>
        <end position="333"/>
    </location>
</feature>
<evidence type="ECO:0000256" key="4">
    <source>
        <dbReference type="ARBA" id="ARBA00022827"/>
    </source>
</evidence>
<keyword evidence="9" id="KW-1185">Reference proteome</keyword>
<keyword evidence="3" id="KW-0285">Flavoprotein</keyword>
<evidence type="ECO:0000256" key="2">
    <source>
        <dbReference type="ARBA" id="ARBA00010790"/>
    </source>
</evidence>
<feature type="domain" description="Glucose-methanol-choline oxidoreductase C-terminal" evidence="7">
    <location>
        <begin position="424"/>
        <end position="543"/>
    </location>
</feature>
<dbReference type="Pfam" id="PF00732">
    <property type="entry name" value="GMC_oxred_N"/>
    <property type="match status" value="1"/>
</dbReference>